<evidence type="ECO:0000259" key="1">
    <source>
        <dbReference type="Pfam" id="PF01712"/>
    </source>
</evidence>
<feature type="domain" description="Deoxynucleoside kinase" evidence="1">
    <location>
        <begin position="5"/>
        <end position="213"/>
    </location>
</feature>
<dbReference type="InterPro" id="IPR050566">
    <property type="entry name" value="Deoxyribonucleoside_kinase"/>
</dbReference>
<dbReference type="PIRSF" id="PIRSF000705">
    <property type="entry name" value="DNK"/>
    <property type="match status" value="1"/>
</dbReference>
<sequence>MPIIISIDGNIGAGKTTLFKLLKDKFTVRQNFIFLEEPVSVWQSIQDESGRSLLELFYEDSSSWGFSFQIAAFISRLAILQETLRNNPNAIIITERSLNTDRYVFAKMLYEQNKINSIDYQIYLKWFDTFTKDYPVSKLIYVKTDPVVCYKRIKERARQGENIIPLEYLESCHGYHENMINIFERTNVTFINGNIDITTNPEAIRSWIENIETALYEYMHL</sequence>
<dbReference type="GO" id="GO:0005524">
    <property type="term" value="F:ATP binding"/>
    <property type="evidence" value="ECO:0007669"/>
    <property type="project" value="InterPro"/>
</dbReference>
<dbReference type="PANTHER" id="PTHR10513">
    <property type="entry name" value="DEOXYNUCLEOSIDE KINASE"/>
    <property type="match status" value="1"/>
</dbReference>
<name>A0A6C0KYF8_9ZZZZ</name>
<dbReference type="PANTHER" id="PTHR10513:SF35">
    <property type="entry name" value="DEOXYADENOSINE KINASE"/>
    <property type="match status" value="1"/>
</dbReference>
<dbReference type="InterPro" id="IPR031314">
    <property type="entry name" value="DNK_dom"/>
</dbReference>
<dbReference type="Pfam" id="PF01712">
    <property type="entry name" value="dNK"/>
    <property type="match status" value="1"/>
</dbReference>
<dbReference type="InterPro" id="IPR027417">
    <property type="entry name" value="P-loop_NTPase"/>
</dbReference>
<evidence type="ECO:0000313" key="2">
    <source>
        <dbReference type="EMBL" id="QHU21544.1"/>
    </source>
</evidence>
<dbReference type="GO" id="GO:0005737">
    <property type="term" value="C:cytoplasm"/>
    <property type="evidence" value="ECO:0007669"/>
    <property type="project" value="TreeGrafter"/>
</dbReference>
<dbReference type="EMBL" id="MN740990">
    <property type="protein sequence ID" value="QHU21544.1"/>
    <property type="molecule type" value="Genomic_DNA"/>
</dbReference>
<dbReference type="Gene3D" id="3.40.50.300">
    <property type="entry name" value="P-loop containing nucleotide triphosphate hydrolases"/>
    <property type="match status" value="1"/>
</dbReference>
<organism evidence="2">
    <name type="scientific">viral metagenome</name>
    <dbReference type="NCBI Taxonomy" id="1070528"/>
    <lineage>
        <taxon>unclassified sequences</taxon>
        <taxon>metagenomes</taxon>
        <taxon>organismal metagenomes</taxon>
    </lineage>
</organism>
<dbReference type="SUPFAM" id="SSF52540">
    <property type="entry name" value="P-loop containing nucleoside triphosphate hydrolases"/>
    <property type="match status" value="1"/>
</dbReference>
<dbReference type="AlphaFoldDB" id="A0A6C0KYF8"/>
<reference evidence="2" key="1">
    <citation type="journal article" date="2020" name="Nature">
        <title>Giant virus diversity and host interactions through global metagenomics.</title>
        <authorList>
            <person name="Schulz F."/>
            <person name="Roux S."/>
            <person name="Paez-Espino D."/>
            <person name="Jungbluth S."/>
            <person name="Walsh D.A."/>
            <person name="Denef V.J."/>
            <person name="McMahon K.D."/>
            <person name="Konstantinidis K.T."/>
            <person name="Eloe-Fadrosh E.A."/>
            <person name="Kyrpides N.C."/>
            <person name="Woyke T."/>
        </authorList>
    </citation>
    <scope>NUCLEOTIDE SEQUENCE</scope>
    <source>
        <strain evidence="2">GVMAG-S-3300013094-109</strain>
    </source>
</reference>
<accession>A0A6C0KYF8</accession>
<dbReference type="InterPro" id="IPR002624">
    <property type="entry name" value="DCK/DGK"/>
</dbReference>
<proteinExistence type="predicted"/>
<protein>
    <recommendedName>
        <fullName evidence="1">Deoxynucleoside kinase domain-containing protein</fullName>
    </recommendedName>
</protein>
<dbReference type="GO" id="GO:0019136">
    <property type="term" value="F:deoxynucleoside kinase activity"/>
    <property type="evidence" value="ECO:0007669"/>
    <property type="project" value="InterPro"/>
</dbReference>
<dbReference type="CDD" id="cd01673">
    <property type="entry name" value="dNK"/>
    <property type="match status" value="1"/>
</dbReference>